<reference evidence="2 3" key="1">
    <citation type="journal article" date="2015" name="Genome Announc.">
        <title>Expanding the biotechnology potential of lactobacilli through comparative genomics of 213 strains and associated genera.</title>
        <authorList>
            <person name="Sun Z."/>
            <person name="Harris H.M."/>
            <person name="McCann A."/>
            <person name="Guo C."/>
            <person name="Argimon S."/>
            <person name="Zhang W."/>
            <person name="Yang X."/>
            <person name="Jeffery I.B."/>
            <person name="Cooney J.C."/>
            <person name="Kagawa T.F."/>
            <person name="Liu W."/>
            <person name="Song Y."/>
            <person name="Salvetti E."/>
            <person name="Wrobel A."/>
            <person name="Rasinkangas P."/>
            <person name="Parkhill J."/>
            <person name="Rea M.C."/>
            <person name="O'Sullivan O."/>
            <person name="Ritari J."/>
            <person name="Douillard F.P."/>
            <person name="Paul Ross R."/>
            <person name="Yang R."/>
            <person name="Briner A.E."/>
            <person name="Felis G.E."/>
            <person name="de Vos W.M."/>
            <person name="Barrangou R."/>
            <person name="Klaenhammer T.R."/>
            <person name="Caufield P.W."/>
            <person name="Cui Y."/>
            <person name="Zhang H."/>
            <person name="O'Toole P.W."/>
        </authorList>
    </citation>
    <scope>NUCLEOTIDE SEQUENCE [LARGE SCALE GENOMIC DNA]</scope>
    <source>
        <strain evidence="2 3">DSM 15814</strain>
    </source>
</reference>
<name>A0A0R1R5I2_9LACO</name>
<accession>A0A0R1R5I2</accession>
<evidence type="ECO:0000313" key="2">
    <source>
        <dbReference type="EMBL" id="KRL52351.1"/>
    </source>
</evidence>
<feature type="transmembrane region" description="Helical" evidence="1">
    <location>
        <begin position="51"/>
        <end position="69"/>
    </location>
</feature>
<dbReference type="AlphaFoldDB" id="A0A0R1R5I2"/>
<dbReference type="PATRIC" id="fig|1114972.6.peg.2160"/>
<evidence type="ECO:0000256" key="1">
    <source>
        <dbReference type="SAM" id="Phobius"/>
    </source>
</evidence>
<protein>
    <submittedName>
        <fullName evidence="2">Uncharacterized protein</fullName>
    </submittedName>
</protein>
<feature type="transmembrane region" description="Helical" evidence="1">
    <location>
        <begin position="125"/>
        <end position="145"/>
    </location>
</feature>
<proteinExistence type="predicted"/>
<dbReference type="RefSeq" id="WP_017261084.1">
    <property type="nucleotide sequence ID" value="NZ_AUAW01000029.1"/>
</dbReference>
<dbReference type="Proteomes" id="UP000051999">
    <property type="component" value="Unassembled WGS sequence"/>
</dbReference>
<comment type="caution">
    <text evidence="2">The sequence shown here is derived from an EMBL/GenBank/DDBJ whole genome shotgun (WGS) entry which is preliminary data.</text>
</comment>
<evidence type="ECO:0000313" key="3">
    <source>
        <dbReference type="Proteomes" id="UP000051999"/>
    </source>
</evidence>
<keyword evidence="1" id="KW-0812">Transmembrane</keyword>
<keyword evidence="3" id="KW-1185">Reference proteome</keyword>
<sequence>MLYKEILPLITTAKRIDGSYETAFFDEKEQKLKVKQNSSDEWQRQLDITKIGVVMGPGVFGLMAGVFPGVLNGKIILPILIFLFLLIGFAVGYLLKRAAESLSNDNSVQTIFNPSVYLRNQTGRLFIQLTIVIVLLLVSLIIVTFLCLEIFLFGISFINITIFMMASFIFWVMIRQPLFRKVKVYYSLLNER</sequence>
<gene>
    <name evidence="2" type="ORF">FD35_GL002113</name>
</gene>
<feature type="transmembrane region" description="Helical" evidence="1">
    <location>
        <begin position="151"/>
        <end position="174"/>
    </location>
</feature>
<feature type="transmembrane region" description="Helical" evidence="1">
    <location>
        <begin position="75"/>
        <end position="95"/>
    </location>
</feature>
<organism evidence="2 3">
    <name type="scientific">Furfurilactobacillus rossiae DSM 15814</name>
    <dbReference type="NCBI Taxonomy" id="1114972"/>
    <lineage>
        <taxon>Bacteria</taxon>
        <taxon>Bacillati</taxon>
        <taxon>Bacillota</taxon>
        <taxon>Bacilli</taxon>
        <taxon>Lactobacillales</taxon>
        <taxon>Lactobacillaceae</taxon>
        <taxon>Furfurilactobacillus</taxon>
    </lineage>
</organism>
<keyword evidence="1" id="KW-0472">Membrane</keyword>
<keyword evidence="1" id="KW-1133">Transmembrane helix</keyword>
<dbReference type="EMBL" id="AZFF01000045">
    <property type="protein sequence ID" value="KRL52351.1"/>
    <property type="molecule type" value="Genomic_DNA"/>
</dbReference>